<dbReference type="AlphaFoldDB" id="A0AAD8YPD1"/>
<feature type="transmembrane region" description="Helical" evidence="2">
    <location>
        <begin position="42"/>
        <end position="75"/>
    </location>
</feature>
<evidence type="ECO:0000256" key="2">
    <source>
        <dbReference type="SAM" id="Phobius"/>
    </source>
</evidence>
<evidence type="ECO:0000313" key="4">
    <source>
        <dbReference type="Proteomes" id="UP001224775"/>
    </source>
</evidence>
<name>A0AAD8YPD1_9STRA</name>
<keyword evidence="2" id="KW-1133">Transmembrane helix</keyword>
<dbReference type="PANTHER" id="PTHR12300">
    <property type="entry name" value="HVA22-LIKE PROTEINS"/>
    <property type="match status" value="1"/>
</dbReference>
<evidence type="ECO:0000256" key="1">
    <source>
        <dbReference type="RuleBase" id="RU362006"/>
    </source>
</evidence>
<evidence type="ECO:0000313" key="3">
    <source>
        <dbReference type="EMBL" id="KAK1748835.1"/>
    </source>
</evidence>
<dbReference type="InterPro" id="IPR004345">
    <property type="entry name" value="TB2_DP1_HVA22"/>
</dbReference>
<gene>
    <name evidence="3" type="ORF">QTG54_000774</name>
</gene>
<comment type="caution">
    <text evidence="3">The sequence shown here is derived from an EMBL/GenBank/DDBJ whole genome shotgun (WGS) entry which is preliminary data.</text>
</comment>
<dbReference type="GO" id="GO:0016020">
    <property type="term" value="C:membrane"/>
    <property type="evidence" value="ECO:0007669"/>
    <property type="project" value="UniProtKB-SubCell"/>
</dbReference>
<keyword evidence="4" id="KW-1185">Reference proteome</keyword>
<comment type="similarity">
    <text evidence="1">Belongs to the DP1 family.</text>
</comment>
<feature type="transmembrane region" description="Helical" evidence="2">
    <location>
        <begin position="95"/>
        <end position="122"/>
    </location>
</feature>
<proteinExistence type="inferred from homology"/>
<dbReference type="EMBL" id="JATAAI010000001">
    <property type="protein sequence ID" value="KAK1748835.1"/>
    <property type="molecule type" value="Genomic_DNA"/>
</dbReference>
<organism evidence="3 4">
    <name type="scientific">Skeletonema marinoi</name>
    <dbReference type="NCBI Taxonomy" id="267567"/>
    <lineage>
        <taxon>Eukaryota</taxon>
        <taxon>Sar</taxon>
        <taxon>Stramenopiles</taxon>
        <taxon>Ochrophyta</taxon>
        <taxon>Bacillariophyta</taxon>
        <taxon>Coscinodiscophyceae</taxon>
        <taxon>Thalassiosirophycidae</taxon>
        <taxon>Thalassiosirales</taxon>
        <taxon>Skeletonemataceae</taxon>
        <taxon>Skeletonema</taxon>
        <taxon>Skeletonema marinoi-dohrnii complex</taxon>
    </lineage>
</organism>
<dbReference type="Proteomes" id="UP001224775">
    <property type="component" value="Unassembled WGS sequence"/>
</dbReference>
<reference evidence="3" key="1">
    <citation type="submission" date="2023-06" db="EMBL/GenBank/DDBJ databases">
        <title>Survivors Of The Sea: Transcriptome response of Skeletonema marinoi to long-term dormancy.</title>
        <authorList>
            <person name="Pinder M.I.M."/>
            <person name="Kourtchenko O."/>
            <person name="Robertson E.K."/>
            <person name="Larsson T."/>
            <person name="Maumus F."/>
            <person name="Osuna-Cruz C.M."/>
            <person name="Vancaester E."/>
            <person name="Stenow R."/>
            <person name="Vandepoele K."/>
            <person name="Ploug H."/>
            <person name="Bruchert V."/>
            <person name="Godhe A."/>
            <person name="Topel M."/>
        </authorList>
    </citation>
    <scope>NUCLEOTIDE SEQUENCE</scope>
    <source>
        <strain evidence="3">R05AC</strain>
    </source>
</reference>
<accession>A0AAD8YPD1</accession>
<dbReference type="PANTHER" id="PTHR12300:SF187">
    <property type="entry name" value="RECEPTOR EXPRESSION-ENHANCING PROTEIN"/>
    <property type="match status" value="1"/>
</dbReference>
<keyword evidence="2" id="KW-0472">Membrane</keyword>
<keyword evidence="2" id="KW-0812">Transmembrane</keyword>
<sequence length="167" mass="19410">MTHPKLDQAVQKVDEFLAAYPTLCQYDRLRDLEKKTGQPKAYLFFAIVSLLTTIVMSVGGSKLFSDIFAFVYPAYMSFKAIDSSDATDDTQWLTYWVVFASFSITESVMTFIVSWIPFYYIIKSAFFMWLYHPKFMGAGLVYKQIIKPFVMPHLQSFEHSKPQKKEE</sequence>
<dbReference type="Pfam" id="PF03134">
    <property type="entry name" value="TB2_DP1_HVA22"/>
    <property type="match status" value="1"/>
</dbReference>
<comment type="subcellular location">
    <subcellularLocation>
        <location evidence="1">Membrane</location>
        <topology evidence="1">Multi-pass membrane protein</topology>
    </subcellularLocation>
</comment>
<protein>
    <submittedName>
        <fullName evidence="3">HVA22/TB2/DP1 family protein</fullName>
    </submittedName>
</protein>